<dbReference type="EMBL" id="UXAW01000048">
    <property type="protein sequence ID" value="VDC23622.1"/>
    <property type="molecule type" value="Genomic_DNA"/>
</dbReference>
<dbReference type="InterPro" id="IPR025877">
    <property type="entry name" value="MobA-like_NTP_Trfase"/>
</dbReference>
<keyword evidence="6" id="KW-0342">GTP-binding</keyword>
<dbReference type="InterPro" id="IPR013482">
    <property type="entry name" value="Molybde_CF_guanTrfase"/>
</dbReference>
<accession>A0A3P5WR80</accession>
<dbReference type="GO" id="GO:0046872">
    <property type="term" value="F:metal ion binding"/>
    <property type="evidence" value="ECO:0007669"/>
    <property type="project" value="UniProtKB-KW"/>
</dbReference>
<keyword evidence="3" id="KW-0479">Metal-binding</keyword>
<keyword evidence="9" id="KW-0548">Nucleotidyltransferase</keyword>
<evidence type="ECO:0000256" key="3">
    <source>
        <dbReference type="ARBA" id="ARBA00022723"/>
    </source>
</evidence>
<sequence length="177" mass="17859">MGGADKALLPLGGRPLIAHVLERTLPQVESVVISANGDPARFSAFSLPVLPDDTPMGPLSGILAALEYARGEGADAVISVPVDAPFLPSDLAARLTGAGGAAFARAGGRDHNATALWPVALAGPLADFLASGAKPKIADFAAAHGAVAVDFPDPAAFENLNRPEDLARAEARPGGRA</sequence>
<name>A0A3P5WR80_9RHOB</name>
<keyword evidence="7" id="KW-0501">Molybdenum cofactor biosynthesis</keyword>
<evidence type="ECO:0000256" key="5">
    <source>
        <dbReference type="ARBA" id="ARBA00022842"/>
    </source>
</evidence>
<evidence type="ECO:0000313" key="10">
    <source>
        <dbReference type="Proteomes" id="UP000277498"/>
    </source>
</evidence>
<organism evidence="9 10">
    <name type="scientific">Pseudogemmobacter humi</name>
    <dbReference type="NCBI Taxonomy" id="2483812"/>
    <lineage>
        <taxon>Bacteria</taxon>
        <taxon>Pseudomonadati</taxon>
        <taxon>Pseudomonadota</taxon>
        <taxon>Alphaproteobacteria</taxon>
        <taxon>Rhodobacterales</taxon>
        <taxon>Paracoccaceae</taxon>
        <taxon>Pseudogemmobacter</taxon>
    </lineage>
</organism>
<evidence type="ECO:0000256" key="6">
    <source>
        <dbReference type="ARBA" id="ARBA00023134"/>
    </source>
</evidence>
<dbReference type="InterPro" id="IPR029044">
    <property type="entry name" value="Nucleotide-diphossugar_trans"/>
</dbReference>
<dbReference type="PANTHER" id="PTHR19136:SF81">
    <property type="entry name" value="MOLYBDENUM COFACTOR GUANYLYLTRANSFERASE"/>
    <property type="match status" value="1"/>
</dbReference>
<dbReference type="GO" id="GO:0005525">
    <property type="term" value="F:GTP binding"/>
    <property type="evidence" value="ECO:0007669"/>
    <property type="project" value="UniProtKB-KW"/>
</dbReference>
<protein>
    <submittedName>
        <fullName evidence="9">Molybdenum cofactor guanylyltransferase</fullName>
        <ecNumber evidence="9">2.7.7.77</ecNumber>
    </submittedName>
</protein>
<dbReference type="AlphaFoldDB" id="A0A3P5WR80"/>
<keyword evidence="5" id="KW-0460">Magnesium</keyword>
<keyword evidence="10" id="KW-1185">Reference proteome</keyword>
<dbReference type="Proteomes" id="UP000277498">
    <property type="component" value="Unassembled WGS sequence"/>
</dbReference>
<dbReference type="CDD" id="cd02503">
    <property type="entry name" value="MobA"/>
    <property type="match status" value="1"/>
</dbReference>
<dbReference type="PANTHER" id="PTHR19136">
    <property type="entry name" value="MOLYBDENUM COFACTOR GUANYLYLTRANSFERASE"/>
    <property type="match status" value="1"/>
</dbReference>
<proteinExistence type="predicted"/>
<keyword evidence="1" id="KW-0963">Cytoplasm</keyword>
<evidence type="ECO:0000256" key="2">
    <source>
        <dbReference type="ARBA" id="ARBA00022679"/>
    </source>
</evidence>
<dbReference type="NCBIfam" id="TIGR02665">
    <property type="entry name" value="molyb_mobA"/>
    <property type="match status" value="1"/>
</dbReference>
<evidence type="ECO:0000259" key="8">
    <source>
        <dbReference type="Pfam" id="PF12804"/>
    </source>
</evidence>
<feature type="domain" description="MobA-like NTP transferase" evidence="8">
    <location>
        <begin position="1"/>
        <end position="132"/>
    </location>
</feature>
<dbReference type="GO" id="GO:1902758">
    <property type="term" value="P:bis(molybdopterin guanine dinucleotide)molybdenum biosynthetic process"/>
    <property type="evidence" value="ECO:0007669"/>
    <property type="project" value="TreeGrafter"/>
</dbReference>
<dbReference type="SUPFAM" id="SSF53448">
    <property type="entry name" value="Nucleotide-diphospho-sugar transferases"/>
    <property type="match status" value="1"/>
</dbReference>
<evidence type="ECO:0000313" key="9">
    <source>
        <dbReference type="EMBL" id="VDC23622.1"/>
    </source>
</evidence>
<evidence type="ECO:0000256" key="1">
    <source>
        <dbReference type="ARBA" id="ARBA00022490"/>
    </source>
</evidence>
<gene>
    <name evidence="9" type="primary">mobA_2</name>
    <name evidence="9" type="ORF">XINFAN_01126</name>
</gene>
<reference evidence="9 10" key="1">
    <citation type="submission" date="2018-11" db="EMBL/GenBank/DDBJ databases">
        <authorList>
            <person name="Criscuolo A."/>
        </authorList>
    </citation>
    <scope>NUCLEOTIDE SEQUENCE [LARGE SCALE GENOMIC DNA]</scope>
    <source>
        <strain evidence="9">ACIP111625</strain>
    </source>
</reference>
<dbReference type="GO" id="GO:0061603">
    <property type="term" value="F:molybdenum cofactor guanylyltransferase activity"/>
    <property type="evidence" value="ECO:0007669"/>
    <property type="project" value="UniProtKB-EC"/>
</dbReference>
<evidence type="ECO:0000256" key="4">
    <source>
        <dbReference type="ARBA" id="ARBA00022741"/>
    </source>
</evidence>
<dbReference type="Gene3D" id="3.90.550.10">
    <property type="entry name" value="Spore Coat Polysaccharide Biosynthesis Protein SpsA, Chain A"/>
    <property type="match status" value="1"/>
</dbReference>
<dbReference type="EC" id="2.7.7.77" evidence="9"/>
<keyword evidence="4" id="KW-0547">Nucleotide-binding</keyword>
<keyword evidence="2 9" id="KW-0808">Transferase</keyword>
<evidence type="ECO:0000256" key="7">
    <source>
        <dbReference type="ARBA" id="ARBA00023150"/>
    </source>
</evidence>
<dbReference type="Pfam" id="PF12804">
    <property type="entry name" value="NTP_transf_3"/>
    <property type="match status" value="1"/>
</dbReference>